<accession>A0A7N2RA31</accession>
<dbReference type="InterPro" id="IPR015915">
    <property type="entry name" value="Kelch-typ_b-propeller"/>
</dbReference>
<dbReference type="InterPro" id="IPR050354">
    <property type="entry name" value="F-box/kelch-repeat_ARATH"/>
</dbReference>
<dbReference type="Pfam" id="PF07893">
    <property type="entry name" value="DUF1668"/>
    <property type="match status" value="1"/>
</dbReference>
<dbReference type="Gramene" id="QL08p064279:mrna">
    <property type="protein sequence ID" value="QL08p064279:mrna"/>
    <property type="gene ID" value="QL08p064279"/>
</dbReference>
<evidence type="ECO:0000313" key="2">
    <source>
        <dbReference type="Proteomes" id="UP000594261"/>
    </source>
</evidence>
<proteinExistence type="predicted"/>
<gene>
    <name evidence="1" type="primary">LOC115957233</name>
</gene>
<name>A0A7N2RA31_QUELO</name>
<sequence>MASEKREAEDCVARAEDCAPKASATKLYVCLSHTYGPVIYSIYEITVPNPIPPPPTKSEAIINSPNPLPTPNPILQLKSVEYPVAMCCVQLGSKFYLFGGKYHELDPPSVDQDVDRKYQHVKRFIYPLDLYIFDPTTKKLINGTPMNTGKAHPLAFVIDHKIYVLGSTYELPDQSHFDLLYQKKPPRKPYIKNDIETHALFEVYDPVVDKWTVLPNQPPIRDNTEWSWHSIVGKKVLLVACEISRYCLYCFDFDTNQWANYLNLPFFSRLSFFGGTEFVEGTLYGCQRTIVAAIKDPLAEEGTLYHPSISKEMDAIYHNLPPLVDSYTSSSLLHLGNGFFCFLVSGNPELPNDHFQYIDNYPVGDDKKRVIRIVIFQALGETYGVKKDYDVEYARGLFTAKFMYSAHCVINTPFPNQGRIEGFFSLGSVFGFGDGTHPMSADHGKPPVSNLPSNPLLVPPSVPDVNPLLVPQSVPDVLQLLMDDAMALIIHSMEDAHEATTQSLPPISVEADGVKEAGSIVIGTASAEAAGVDDAADDNSIHTNDDFITTARSWLLGKRKRTDHPHPRWHPLATDVESVRLTRPCDVLEITKKHDVYSIEFTAVQSEMASLKHAWDAANRALIEERQSIFGRLEYLYQSLISKLFNIRSSQDVAHCFVPQPITSFVPSSSQPTVPLASKPSGDTSFGMETLDFSKSMRLSRCHITRTDDANDK</sequence>
<dbReference type="InParanoid" id="A0A7N2RA31"/>
<keyword evidence="2" id="KW-1185">Reference proteome</keyword>
<protein>
    <submittedName>
        <fullName evidence="1">Uncharacterized protein</fullName>
    </submittedName>
</protein>
<organism evidence="1 2">
    <name type="scientific">Quercus lobata</name>
    <name type="common">Valley oak</name>
    <dbReference type="NCBI Taxonomy" id="97700"/>
    <lineage>
        <taxon>Eukaryota</taxon>
        <taxon>Viridiplantae</taxon>
        <taxon>Streptophyta</taxon>
        <taxon>Embryophyta</taxon>
        <taxon>Tracheophyta</taxon>
        <taxon>Spermatophyta</taxon>
        <taxon>Magnoliopsida</taxon>
        <taxon>eudicotyledons</taxon>
        <taxon>Gunneridae</taxon>
        <taxon>Pentapetalae</taxon>
        <taxon>rosids</taxon>
        <taxon>fabids</taxon>
        <taxon>Fagales</taxon>
        <taxon>Fagaceae</taxon>
        <taxon>Quercus</taxon>
    </lineage>
</organism>
<dbReference type="KEGG" id="qlo:115957233"/>
<dbReference type="GeneID" id="115957233"/>
<dbReference type="EnsemblPlants" id="QL08p064279:mrna">
    <property type="protein sequence ID" value="QL08p064279:mrna"/>
    <property type="gene ID" value="QL08p064279"/>
</dbReference>
<reference evidence="1" key="2">
    <citation type="submission" date="2021-01" db="UniProtKB">
        <authorList>
            <consortium name="EnsemblPlants"/>
        </authorList>
    </citation>
    <scope>IDENTIFICATION</scope>
</reference>
<dbReference type="PANTHER" id="PTHR24414:SF23">
    <property type="entry name" value="F-BOX_KELCH-REPEAT PROTEIN SKIP6"/>
    <property type="match status" value="1"/>
</dbReference>
<dbReference type="AlphaFoldDB" id="A0A7N2RA31"/>
<reference evidence="1 2" key="1">
    <citation type="journal article" date="2016" name="G3 (Bethesda)">
        <title>First Draft Assembly and Annotation of the Genome of a California Endemic Oak Quercus lobata Nee (Fagaceae).</title>
        <authorList>
            <person name="Sork V.L."/>
            <person name="Fitz-Gibbon S.T."/>
            <person name="Puiu D."/>
            <person name="Crepeau M."/>
            <person name="Gugger P.F."/>
            <person name="Sherman R."/>
            <person name="Stevens K."/>
            <person name="Langley C.H."/>
            <person name="Pellegrini M."/>
            <person name="Salzberg S.L."/>
        </authorList>
    </citation>
    <scope>NUCLEOTIDE SEQUENCE [LARGE SCALE GENOMIC DNA]</scope>
    <source>
        <strain evidence="1 2">cv. SW786</strain>
    </source>
</reference>
<dbReference type="Gene3D" id="2.120.10.80">
    <property type="entry name" value="Kelch-type beta propeller"/>
    <property type="match status" value="1"/>
</dbReference>
<dbReference type="RefSeq" id="XP_030931294.1">
    <property type="nucleotide sequence ID" value="XM_031075434.1"/>
</dbReference>
<dbReference type="InterPro" id="IPR012871">
    <property type="entry name" value="DUF1668_ORYSA"/>
</dbReference>
<dbReference type="PANTHER" id="PTHR24414">
    <property type="entry name" value="F-BOX/KELCH-REPEAT PROTEIN SKIP4"/>
    <property type="match status" value="1"/>
</dbReference>
<dbReference type="EMBL" id="LRBV02000008">
    <property type="status" value="NOT_ANNOTATED_CDS"/>
    <property type="molecule type" value="Genomic_DNA"/>
</dbReference>
<dbReference type="OrthoDB" id="1655403at2759"/>
<evidence type="ECO:0000313" key="1">
    <source>
        <dbReference type="EnsemblPlants" id="QL08p064279:mrna"/>
    </source>
</evidence>
<dbReference type="Proteomes" id="UP000594261">
    <property type="component" value="Chromosome 8"/>
</dbReference>
<dbReference type="SUPFAM" id="SSF117281">
    <property type="entry name" value="Kelch motif"/>
    <property type="match status" value="1"/>
</dbReference>